<sequence>MTDRFKSEKPKCYENRIGQKAEELVGPNRFPGQNPPLHLNPPATVSGSRGAPSRRNHHRFVETASQRGFLQQAQMDLAHQLRARRRKSIGRKLRIPHRCHRHLRWRLRSSWWKMKVEESQAQAGPNRLGNVIEKIERMHADNYFQVDNSSVKHGGFFVNPGKLERIKPATTAHQQPKKRRREDSTKVQSGNTDKVPVMPRKEGSNVRSRVTLLEKDIRELEKIVAESRPPLTEVQDLDNSSLTVKRRLPHGIKQKLDKVARLAQASYGKISMDVSHVTNRLMSIVGHLMQLRTLKRNLKIMANLGLSVC</sequence>
<evidence type="ECO:0000256" key="1">
    <source>
        <dbReference type="SAM" id="MobiDB-lite"/>
    </source>
</evidence>
<evidence type="ECO:0000313" key="3">
    <source>
        <dbReference type="Proteomes" id="UP001153555"/>
    </source>
</evidence>
<dbReference type="GO" id="GO:0005634">
    <property type="term" value="C:nucleus"/>
    <property type="evidence" value="ECO:0007669"/>
    <property type="project" value="TreeGrafter"/>
</dbReference>
<keyword evidence="3" id="KW-1185">Reference proteome</keyword>
<dbReference type="PANTHER" id="PTHR21669:SF28">
    <property type="entry name" value="YEMANUCLEIN"/>
    <property type="match status" value="1"/>
</dbReference>
<dbReference type="GO" id="GO:0006325">
    <property type="term" value="P:chromatin organization"/>
    <property type="evidence" value="ECO:0007669"/>
    <property type="project" value="TreeGrafter"/>
</dbReference>
<accession>A0A9N7N9T5</accession>
<dbReference type="PANTHER" id="PTHR21669">
    <property type="entry name" value="CAPZ-INTERACTING PROTEIN AND RELATED PROTEINS"/>
    <property type="match status" value="1"/>
</dbReference>
<dbReference type="AlphaFoldDB" id="A0A9N7N9T5"/>
<dbReference type="Proteomes" id="UP001153555">
    <property type="component" value="Unassembled WGS sequence"/>
</dbReference>
<dbReference type="EMBL" id="CACSLK010027624">
    <property type="protein sequence ID" value="CAA0826566.1"/>
    <property type="molecule type" value="Genomic_DNA"/>
</dbReference>
<protein>
    <submittedName>
        <fullName evidence="2">Wound-responsive family protein</fullName>
    </submittedName>
</protein>
<proteinExistence type="predicted"/>
<dbReference type="OrthoDB" id="1711514at2759"/>
<name>A0A9N7N9T5_STRHE</name>
<gene>
    <name evidence="2" type="ORF">SHERM_01766</name>
</gene>
<organism evidence="2 3">
    <name type="scientific">Striga hermonthica</name>
    <name type="common">Purple witchweed</name>
    <name type="synonym">Buchnera hermonthica</name>
    <dbReference type="NCBI Taxonomy" id="68872"/>
    <lineage>
        <taxon>Eukaryota</taxon>
        <taxon>Viridiplantae</taxon>
        <taxon>Streptophyta</taxon>
        <taxon>Embryophyta</taxon>
        <taxon>Tracheophyta</taxon>
        <taxon>Spermatophyta</taxon>
        <taxon>Magnoliopsida</taxon>
        <taxon>eudicotyledons</taxon>
        <taxon>Gunneridae</taxon>
        <taxon>Pentapetalae</taxon>
        <taxon>asterids</taxon>
        <taxon>lamiids</taxon>
        <taxon>Lamiales</taxon>
        <taxon>Orobanchaceae</taxon>
        <taxon>Buchnereae</taxon>
        <taxon>Striga</taxon>
    </lineage>
</organism>
<reference evidence="2" key="1">
    <citation type="submission" date="2019-12" db="EMBL/GenBank/DDBJ databases">
        <authorList>
            <person name="Scholes J."/>
        </authorList>
    </citation>
    <scope>NUCLEOTIDE SEQUENCE</scope>
</reference>
<comment type="caution">
    <text evidence="2">The sequence shown here is derived from an EMBL/GenBank/DDBJ whole genome shotgun (WGS) entry which is preliminary data.</text>
</comment>
<feature type="region of interest" description="Disordered" evidence="1">
    <location>
        <begin position="159"/>
        <end position="207"/>
    </location>
</feature>
<evidence type="ECO:0000313" key="2">
    <source>
        <dbReference type="EMBL" id="CAA0826566.1"/>
    </source>
</evidence>